<comment type="caution">
    <text evidence="1">The sequence shown here is derived from an EMBL/GenBank/DDBJ whole genome shotgun (WGS) entry which is preliminary data.</text>
</comment>
<dbReference type="AlphaFoldDB" id="A0A833JH45"/>
<evidence type="ECO:0000313" key="2">
    <source>
        <dbReference type="Proteomes" id="UP000442694"/>
    </source>
</evidence>
<dbReference type="Proteomes" id="UP000442694">
    <property type="component" value="Unassembled WGS sequence"/>
</dbReference>
<evidence type="ECO:0000313" key="1">
    <source>
        <dbReference type="EMBL" id="KAB8033197.1"/>
    </source>
</evidence>
<protein>
    <submittedName>
        <fullName evidence="1">Uncharacterized protein</fullName>
    </submittedName>
</protein>
<dbReference type="EMBL" id="WFLN01000004">
    <property type="protein sequence ID" value="KAB8033197.1"/>
    <property type="molecule type" value="Genomic_DNA"/>
</dbReference>
<reference evidence="1 2" key="1">
    <citation type="submission" date="2019-10" db="EMBL/GenBank/DDBJ databases">
        <title>New genus of Silvanigrellaceae.</title>
        <authorList>
            <person name="Pitt A."/>
            <person name="Hahn M.W."/>
        </authorList>
    </citation>
    <scope>NUCLEOTIDE SEQUENCE [LARGE SCALE GENOMIC DNA]</scope>
    <source>
        <strain evidence="1 2">33A1-SZDP</strain>
    </source>
</reference>
<dbReference type="RefSeq" id="WP_152211285.1">
    <property type="nucleotide sequence ID" value="NZ_WFLN01000004.1"/>
</dbReference>
<proteinExistence type="predicted"/>
<sequence length="618" mass="69460">MKKTKIVKNIILAFLLLFYIESLFSLENPTARSPSTQGDSFLLPPVRRVGIEVLETNIDKFRVFMRKQDRVLYGVPALPFSENELRKDLVTDVDEEIQNTGRFWSLSLTDFIKLLPLSGSAKNAPENINAENLIHRLELDYNIDAWVRPSIYFAPDQTLVRVTLKGSGLQGAIWAREDIMIAPQANRTKIKEAFSQALARLISTMGHDGRVTYQRENLLTVDFGKERGLFRGETLYAGYVVLSSFHPQTGEFLRANRIPIHVLKVLEAREGSSLCQIITSDRVSYEQALKILDKQDVQMLAWRKDPKSVNSGWREPYNPDTAPIIGAAEEGFISSGKYENKEKMKTMLPPIAFTKETTEKVKTEKLDKKSEMTVAQDETKMQIEEQGLIKPNLPPSEDVPTEIKVVKKKVLIEDPNTWDPTSLKIGVGMTNGSSFGQTAGIPPTIINTFNGSAKIDIDSNLDLSINPYGQFSFFNGSNIQGSSYYLGISGYKALWRDPVKWASFHLGGSVEYMTGSVLPSGSKIALFANGRWNDKIESVGDYEFMGGFSFIDFVQGKSLWVLEANLRPYKQLTKELVIRASAKRFVDGWFELTVGVSWDFLPSESSVTLGKSSKRDYF</sequence>
<gene>
    <name evidence="1" type="ORF">GCL57_00435</name>
</gene>
<keyword evidence="2" id="KW-1185">Reference proteome</keyword>
<accession>A0A833JH45</accession>
<name>A0A833JH45_9BACT</name>
<organism evidence="1 2">
    <name type="scientific">Fluviispira multicolorata</name>
    <dbReference type="NCBI Taxonomy" id="2654512"/>
    <lineage>
        <taxon>Bacteria</taxon>
        <taxon>Pseudomonadati</taxon>
        <taxon>Bdellovibrionota</taxon>
        <taxon>Oligoflexia</taxon>
        <taxon>Silvanigrellales</taxon>
        <taxon>Silvanigrellaceae</taxon>
        <taxon>Fluviispira</taxon>
    </lineage>
</organism>